<feature type="region of interest" description="Disordered" evidence="1">
    <location>
        <begin position="32"/>
        <end position="57"/>
    </location>
</feature>
<feature type="compositionally biased region" description="Polar residues" evidence="1">
    <location>
        <begin position="32"/>
        <end position="49"/>
    </location>
</feature>
<organism evidence="2 3">
    <name type="scientific">Rubus argutus</name>
    <name type="common">Southern blackberry</name>
    <dbReference type="NCBI Taxonomy" id="59490"/>
    <lineage>
        <taxon>Eukaryota</taxon>
        <taxon>Viridiplantae</taxon>
        <taxon>Streptophyta</taxon>
        <taxon>Embryophyta</taxon>
        <taxon>Tracheophyta</taxon>
        <taxon>Spermatophyta</taxon>
        <taxon>Magnoliopsida</taxon>
        <taxon>eudicotyledons</taxon>
        <taxon>Gunneridae</taxon>
        <taxon>Pentapetalae</taxon>
        <taxon>rosids</taxon>
        <taxon>fabids</taxon>
        <taxon>Rosales</taxon>
        <taxon>Rosaceae</taxon>
        <taxon>Rosoideae</taxon>
        <taxon>Rosoideae incertae sedis</taxon>
        <taxon>Rubus</taxon>
    </lineage>
</organism>
<keyword evidence="3" id="KW-1185">Reference proteome</keyword>
<gene>
    <name evidence="2" type="ORF">M0R45_017658</name>
</gene>
<evidence type="ECO:0000313" key="3">
    <source>
        <dbReference type="Proteomes" id="UP001457282"/>
    </source>
</evidence>
<protein>
    <submittedName>
        <fullName evidence="2">Uncharacterized protein</fullName>
    </submittedName>
</protein>
<dbReference type="AlphaFoldDB" id="A0AAW1XWS9"/>
<feature type="compositionally biased region" description="Basic and acidic residues" evidence="1">
    <location>
        <begin position="103"/>
        <end position="119"/>
    </location>
</feature>
<sequence length="119" mass="13273">MEPHHSFARTSLHAFCTDHDIITMAFLIQNPDLSPQPVHTVSPSSTLKPSPQPSTPRRCKAQAAAITAPLTAENAQSNSVLWRPSAVPRHRRLPSQLPALQIEGKETRKERDRVKEPEK</sequence>
<comment type="caution">
    <text evidence="2">The sequence shown here is derived from an EMBL/GenBank/DDBJ whole genome shotgun (WGS) entry which is preliminary data.</text>
</comment>
<reference evidence="2 3" key="1">
    <citation type="journal article" date="2023" name="G3 (Bethesda)">
        <title>A chromosome-length genome assembly and annotation of blackberry (Rubus argutus, cv. 'Hillquist').</title>
        <authorList>
            <person name="Bruna T."/>
            <person name="Aryal R."/>
            <person name="Dudchenko O."/>
            <person name="Sargent D.J."/>
            <person name="Mead D."/>
            <person name="Buti M."/>
            <person name="Cavallini A."/>
            <person name="Hytonen T."/>
            <person name="Andres J."/>
            <person name="Pham M."/>
            <person name="Weisz D."/>
            <person name="Mascagni F."/>
            <person name="Usai G."/>
            <person name="Natali L."/>
            <person name="Bassil N."/>
            <person name="Fernandez G.E."/>
            <person name="Lomsadze A."/>
            <person name="Armour M."/>
            <person name="Olukolu B."/>
            <person name="Poorten T."/>
            <person name="Britton C."/>
            <person name="Davik J."/>
            <person name="Ashrafi H."/>
            <person name="Aiden E.L."/>
            <person name="Borodovsky M."/>
            <person name="Worthington M."/>
        </authorList>
    </citation>
    <scope>NUCLEOTIDE SEQUENCE [LARGE SCALE GENOMIC DNA]</scope>
    <source>
        <strain evidence="2">PI 553951</strain>
    </source>
</reference>
<dbReference type="Proteomes" id="UP001457282">
    <property type="component" value="Unassembled WGS sequence"/>
</dbReference>
<proteinExistence type="predicted"/>
<feature type="region of interest" description="Disordered" evidence="1">
    <location>
        <begin position="86"/>
        <end position="119"/>
    </location>
</feature>
<name>A0AAW1XWS9_RUBAR</name>
<evidence type="ECO:0000313" key="2">
    <source>
        <dbReference type="EMBL" id="KAK9941029.1"/>
    </source>
</evidence>
<accession>A0AAW1XWS9</accession>
<dbReference type="EMBL" id="JBEDUW010000003">
    <property type="protein sequence ID" value="KAK9941029.1"/>
    <property type="molecule type" value="Genomic_DNA"/>
</dbReference>
<evidence type="ECO:0000256" key="1">
    <source>
        <dbReference type="SAM" id="MobiDB-lite"/>
    </source>
</evidence>